<dbReference type="PROSITE" id="PS50262">
    <property type="entry name" value="G_PROTEIN_RECEP_F1_2"/>
    <property type="match status" value="1"/>
</dbReference>
<sequence length="154" mass="17324">MKINFTSACADDVNELAINISWIILSMLVIVQSLLIIFIIWRSPKLHTNTNMLIVSVSAGDIFFAVSCEINATLGLLFSSNIVAELVLMDTFMMGALFSTLMLSMNQMGVIAADRYINIVHPFFYIKHVTKRRVLLNIICYWILALVYGAIPLF</sequence>
<dbReference type="Gene3D" id="1.20.1070.10">
    <property type="entry name" value="Rhodopsin 7-helix transmembrane proteins"/>
    <property type="match status" value="1"/>
</dbReference>
<dbReference type="InterPro" id="IPR017452">
    <property type="entry name" value="GPCR_Rhodpsn_7TM"/>
</dbReference>
<keyword evidence="4 9" id="KW-1133">Transmembrane helix</keyword>
<dbReference type="InterPro" id="IPR050569">
    <property type="entry name" value="TAAR"/>
</dbReference>
<organism evidence="11 12">
    <name type="scientific">Candidula unifasciata</name>
    <dbReference type="NCBI Taxonomy" id="100452"/>
    <lineage>
        <taxon>Eukaryota</taxon>
        <taxon>Metazoa</taxon>
        <taxon>Spiralia</taxon>
        <taxon>Lophotrochozoa</taxon>
        <taxon>Mollusca</taxon>
        <taxon>Gastropoda</taxon>
        <taxon>Heterobranchia</taxon>
        <taxon>Euthyneura</taxon>
        <taxon>Panpulmonata</taxon>
        <taxon>Eupulmonata</taxon>
        <taxon>Stylommatophora</taxon>
        <taxon>Helicina</taxon>
        <taxon>Helicoidea</taxon>
        <taxon>Geomitridae</taxon>
        <taxon>Candidula</taxon>
    </lineage>
</organism>
<evidence type="ECO:0000256" key="8">
    <source>
        <dbReference type="ARBA" id="ARBA00023224"/>
    </source>
</evidence>
<feature type="transmembrane region" description="Helical" evidence="9">
    <location>
        <begin position="53"/>
        <end position="79"/>
    </location>
</feature>
<evidence type="ECO:0000313" key="12">
    <source>
        <dbReference type="Proteomes" id="UP000678393"/>
    </source>
</evidence>
<evidence type="ECO:0000313" key="11">
    <source>
        <dbReference type="EMBL" id="CAG5123688.1"/>
    </source>
</evidence>
<keyword evidence="2" id="KW-1003">Cell membrane</keyword>
<gene>
    <name evidence="11" type="ORF">CUNI_LOCUS9246</name>
</gene>
<dbReference type="PANTHER" id="PTHR24249">
    <property type="entry name" value="HISTAMINE RECEPTOR-RELATED G-PROTEIN COUPLED RECEPTOR"/>
    <property type="match status" value="1"/>
</dbReference>
<feature type="domain" description="G-protein coupled receptors family 1 profile" evidence="10">
    <location>
        <begin position="32"/>
        <end position="154"/>
    </location>
</feature>
<feature type="transmembrane region" description="Helical" evidence="9">
    <location>
        <begin position="134"/>
        <end position="151"/>
    </location>
</feature>
<name>A0A8S3Z5X0_9EUPU</name>
<reference evidence="11" key="1">
    <citation type="submission" date="2021-04" db="EMBL/GenBank/DDBJ databases">
        <authorList>
            <consortium name="Molecular Ecology Group"/>
        </authorList>
    </citation>
    <scope>NUCLEOTIDE SEQUENCE</scope>
</reference>
<evidence type="ECO:0000256" key="7">
    <source>
        <dbReference type="ARBA" id="ARBA00023170"/>
    </source>
</evidence>
<dbReference type="GO" id="GO:0005886">
    <property type="term" value="C:plasma membrane"/>
    <property type="evidence" value="ECO:0007669"/>
    <property type="project" value="UniProtKB-SubCell"/>
</dbReference>
<dbReference type="Proteomes" id="UP000678393">
    <property type="component" value="Unassembled WGS sequence"/>
</dbReference>
<dbReference type="EMBL" id="CAJHNH020001590">
    <property type="protein sequence ID" value="CAG5123688.1"/>
    <property type="molecule type" value="Genomic_DNA"/>
</dbReference>
<dbReference type="OrthoDB" id="6123079at2759"/>
<keyword evidence="5" id="KW-0297">G-protein coupled receptor</keyword>
<keyword evidence="7" id="KW-0675">Receptor</keyword>
<feature type="non-terminal residue" evidence="11">
    <location>
        <position position="154"/>
    </location>
</feature>
<comment type="subcellular location">
    <subcellularLocation>
        <location evidence="1">Cell membrane</location>
        <topology evidence="1">Multi-pass membrane protein</topology>
    </subcellularLocation>
</comment>
<protein>
    <recommendedName>
        <fullName evidence="10">G-protein coupled receptors family 1 profile domain-containing protein</fullName>
    </recommendedName>
</protein>
<accession>A0A8S3Z5X0</accession>
<dbReference type="AlphaFoldDB" id="A0A8S3Z5X0"/>
<evidence type="ECO:0000256" key="3">
    <source>
        <dbReference type="ARBA" id="ARBA00022692"/>
    </source>
</evidence>
<evidence type="ECO:0000256" key="2">
    <source>
        <dbReference type="ARBA" id="ARBA00022475"/>
    </source>
</evidence>
<evidence type="ECO:0000259" key="10">
    <source>
        <dbReference type="PROSITE" id="PS50262"/>
    </source>
</evidence>
<evidence type="ECO:0000256" key="9">
    <source>
        <dbReference type="SAM" id="Phobius"/>
    </source>
</evidence>
<evidence type="ECO:0000256" key="5">
    <source>
        <dbReference type="ARBA" id="ARBA00023040"/>
    </source>
</evidence>
<dbReference type="InterPro" id="IPR000276">
    <property type="entry name" value="GPCR_Rhodpsn"/>
</dbReference>
<comment type="caution">
    <text evidence="11">The sequence shown here is derived from an EMBL/GenBank/DDBJ whole genome shotgun (WGS) entry which is preliminary data.</text>
</comment>
<keyword evidence="3 9" id="KW-0812">Transmembrane</keyword>
<evidence type="ECO:0000256" key="4">
    <source>
        <dbReference type="ARBA" id="ARBA00022989"/>
    </source>
</evidence>
<keyword evidence="6 9" id="KW-0472">Membrane</keyword>
<feature type="transmembrane region" description="Helical" evidence="9">
    <location>
        <begin position="20"/>
        <end position="41"/>
    </location>
</feature>
<evidence type="ECO:0000256" key="6">
    <source>
        <dbReference type="ARBA" id="ARBA00023136"/>
    </source>
</evidence>
<feature type="transmembrane region" description="Helical" evidence="9">
    <location>
        <begin position="91"/>
        <end position="113"/>
    </location>
</feature>
<keyword evidence="12" id="KW-1185">Reference proteome</keyword>
<dbReference type="CDD" id="cd00637">
    <property type="entry name" value="7tm_classA_rhodopsin-like"/>
    <property type="match status" value="1"/>
</dbReference>
<keyword evidence="8" id="KW-0807">Transducer</keyword>
<dbReference type="PANTHER" id="PTHR24249:SF372">
    <property type="entry name" value="G-PROTEIN COUPLED RECEPTORS FAMILY 1 PROFILE DOMAIN-CONTAINING PROTEIN"/>
    <property type="match status" value="1"/>
</dbReference>
<dbReference type="SUPFAM" id="SSF81321">
    <property type="entry name" value="Family A G protein-coupled receptor-like"/>
    <property type="match status" value="1"/>
</dbReference>
<dbReference type="Pfam" id="PF00001">
    <property type="entry name" value="7tm_1"/>
    <property type="match status" value="1"/>
</dbReference>
<proteinExistence type="predicted"/>
<dbReference type="PRINTS" id="PR00237">
    <property type="entry name" value="GPCRRHODOPSN"/>
</dbReference>
<evidence type="ECO:0000256" key="1">
    <source>
        <dbReference type="ARBA" id="ARBA00004651"/>
    </source>
</evidence>
<dbReference type="GO" id="GO:0004930">
    <property type="term" value="F:G protein-coupled receptor activity"/>
    <property type="evidence" value="ECO:0007669"/>
    <property type="project" value="UniProtKB-KW"/>
</dbReference>